<evidence type="ECO:0000256" key="1">
    <source>
        <dbReference type="ARBA" id="ARBA00001946"/>
    </source>
</evidence>
<dbReference type="Gene3D" id="2.60.200.40">
    <property type="match status" value="1"/>
</dbReference>
<keyword evidence="11" id="KW-1185">Reference proteome</keyword>
<dbReference type="PANTHER" id="PTHR12358:SF54">
    <property type="entry name" value="SPHINGOSINE KINASE RELATED PROTEIN"/>
    <property type="match status" value="1"/>
</dbReference>
<evidence type="ECO:0000313" key="10">
    <source>
        <dbReference type="EMBL" id="MBD7956210.1"/>
    </source>
</evidence>
<dbReference type="InterPro" id="IPR001206">
    <property type="entry name" value="Diacylglycerol_kinase_cat_dom"/>
</dbReference>
<gene>
    <name evidence="10" type="ORF">H9651_00985</name>
</gene>
<dbReference type="InterPro" id="IPR017438">
    <property type="entry name" value="ATP-NAD_kinase_N"/>
</dbReference>
<evidence type="ECO:0000256" key="6">
    <source>
        <dbReference type="ARBA" id="ARBA00022840"/>
    </source>
</evidence>
<evidence type="ECO:0000256" key="4">
    <source>
        <dbReference type="ARBA" id="ARBA00022741"/>
    </source>
</evidence>
<dbReference type="Proteomes" id="UP000648352">
    <property type="component" value="Unassembled WGS sequence"/>
</dbReference>
<protein>
    <submittedName>
        <fullName evidence="10">NAD(+)/NADH kinase</fullName>
    </submittedName>
</protein>
<dbReference type="InterPro" id="IPR050187">
    <property type="entry name" value="Lipid_Phosphate_FormReg"/>
</dbReference>
<evidence type="ECO:0000256" key="2">
    <source>
        <dbReference type="ARBA" id="ARBA00005983"/>
    </source>
</evidence>
<evidence type="ECO:0000256" key="8">
    <source>
        <dbReference type="ARBA" id="ARBA00023264"/>
    </source>
</evidence>
<evidence type="ECO:0000256" key="7">
    <source>
        <dbReference type="ARBA" id="ARBA00023209"/>
    </source>
</evidence>
<dbReference type="InterPro" id="IPR045540">
    <property type="entry name" value="YegS/DAGK_C"/>
</dbReference>
<dbReference type="SMART" id="SM00046">
    <property type="entry name" value="DAGKc"/>
    <property type="match status" value="1"/>
</dbReference>
<dbReference type="PROSITE" id="PS50146">
    <property type="entry name" value="DAGK"/>
    <property type="match status" value="1"/>
</dbReference>
<dbReference type="Gene3D" id="3.40.50.10330">
    <property type="entry name" value="Probable inorganic polyphosphate/atp-NAD kinase, domain 1"/>
    <property type="match status" value="1"/>
</dbReference>
<evidence type="ECO:0000256" key="5">
    <source>
        <dbReference type="ARBA" id="ARBA00022777"/>
    </source>
</evidence>
<reference evidence="10 11" key="1">
    <citation type="submission" date="2020-08" db="EMBL/GenBank/DDBJ databases">
        <title>A Genomic Blueprint of the Chicken Gut Microbiome.</title>
        <authorList>
            <person name="Gilroy R."/>
            <person name="Ravi A."/>
            <person name="Getino M."/>
            <person name="Pursley I."/>
            <person name="Horton D.L."/>
            <person name="Alikhan N.-F."/>
            <person name="Baker D."/>
            <person name="Gharbi K."/>
            <person name="Hall N."/>
            <person name="Watson M."/>
            <person name="Adriaenssens E.M."/>
            <person name="Foster-Nyarko E."/>
            <person name="Jarju S."/>
            <person name="Secka A."/>
            <person name="Antonio M."/>
            <person name="Oren A."/>
            <person name="Chaudhuri R."/>
            <person name="La Ragione R.M."/>
            <person name="Hildebrand F."/>
            <person name="Pallen M.J."/>
        </authorList>
    </citation>
    <scope>NUCLEOTIDE SEQUENCE [LARGE SCALE GENOMIC DNA]</scope>
    <source>
        <strain evidence="10 11">Sa4CUA7</strain>
    </source>
</reference>
<dbReference type="PANTHER" id="PTHR12358">
    <property type="entry name" value="SPHINGOSINE KINASE"/>
    <property type="match status" value="1"/>
</dbReference>
<organism evidence="10 11">
    <name type="scientific">Microbacterium pullorum</name>
    <dbReference type="NCBI Taxonomy" id="2762236"/>
    <lineage>
        <taxon>Bacteria</taxon>
        <taxon>Bacillati</taxon>
        <taxon>Actinomycetota</taxon>
        <taxon>Actinomycetes</taxon>
        <taxon>Micrococcales</taxon>
        <taxon>Microbacteriaceae</taxon>
        <taxon>Microbacterium</taxon>
    </lineage>
</organism>
<keyword evidence="8" id="KW-1208">Phospholipid metabolism</keyword>
<keyword evidence="7" id="KW-0594">Phospholipid biosynthesis</keyword>
<dbReference type="EMBL" id="JACSQP010000001">
    <property type="protein sequence ID" value="MBD7956210.1"/>
    <property type="molecule type" value="Genomic_DNA"/>
</dbReference>
<dbReference type="RefSeq" id="WP_191717237.1">
    <property type="nucleotide sequence ID" value="NZ_JACSQP010000001.1"/>
</dbReference>
<proteinExistence type="inferred from homology"/>
<dbReference type="InterPro" id="IPR016064">
    <property type="entry name" value="NAD/diacylglycerol_kinase_sf"/>
</dbReference>
<accession>A0ABR8RYE2</accession>
<keyword evidence="5 10" id="KW-0418">Kinase</keyword>
<name>A0ABR8RYE2_9MICO</name>
<comment type="cofactor">
    <cofactor evidence="1">
        <name>Mg(2+)</name>
        <dbReference type="ChEBI" id="CHEBI:18420"/>
    </cofactor>
</comment>
<keyword evidence="7" id="KW-0443">Lipid metabolism</keyword>
<keyword evidence="3" id="KW-0808">Transferase</keyword>
<evidence type="ECO:0000313" key="11">
    <source>
        <dbReference type="Proteomes" id="UP000648352"/>
    </source>
</evidence>
<evidence type="ECO:0000259" key="9">
    <source>
        <dbReference type="PROSITE" id="PS50146"/>
    </source>
</evidence>
<comment type="caution">
    <text evidence="10">The sequence shown here is derived from an EMBL/GenBank/DDBJ whole genome shotgun (WGS) entry which is preliminary data.</text>
</comment>
<dbReference type="GO" id="GO:0016301">
    <property type="term" value="F:kinase activity"/>
    <property type="evidence" value="ECO:0007669"/>
    <property type="project" value="UniProtKB-KW"/>
</dbReference>
<keyword evidence="6" id="KW-0067">ATP-binding</keyword>
<dbReference type="Pfam" id="PF19279">
    <property type="entry name" value="YegS_C"/>
    <property type="match status" value="1"/>
</dbReference>
<dbReference type="Pfam" id="PF00781">
    <property type="entry name" value="DAGK_cat"/>
    <property type="match status" value="1"/>
</dbReference>
<keyword evidence="7" id="KW-0444">Lipid biosynthesis</keyword>
<dbReference type="SUPFAM" id="SSF111331">
    <property type="entry name" value="NAD kinase/diacylglycerol kinase-like"/>
    <property type="match status" value="1"/>
</dbReference>
<feature type="domain" description="DAGKc" evidence="9">
    <location>
        <begin position="1"/>
        <end position="124"/>
    </location>
</feature>
<comment type="similarity">
    <text evidence="2">Belongs to the diacylglycerol/lipid kinase family.</text>
</comment>
<keyword evidence="4" id="KW-0547">Nucleotide-binding</keyword>
<sequence>MIGIVFNPVKVERAQLEDALATRTEPVEVRWYETTLEDAGEGVARRALEDGCGVVIAAGGDGTVRDVAAALVGTEVPLGIVPAGTGNLLARNLGIRLGDAAAALARAIDGDDTPLDVGRIELVDRREEFIFLVMVGFGIDAQMLAETDDEAKDKAGWLAYVGALGRAMAATDLVDATVVFDADVPVTEPAHTVLIGNCGMVQGGLRILPDAEPDDGLLDIVLVGGEGPEGLQWLDALKSVVWDNGIRRAVARDDTAVDTATTRHRQATSVRVTLPRAQAFEIDGEEVGETADILATVQPGALRVRR</sequence>
<evidence type="ECO:0000256" key="3">
    <source>
        <dbReference type="ARBA" id="ARBA00022679"/>
    </source>
</evidence>